<dbReference type="Proteomes" id="UP001058974">
    <property type="component" value="Chromosome 7"/>
</dbReference>
<reference evidence="2 3" key="1">
    <citation type="journal article" date="2022" name="Nat. Genet.">
        <title>Improved pea reference genome and pan-genome highlight genomic features and evolutionary characteristics.</title>
        <authorList>
            <person name="Yang T."/>
            <person name="Liu R."/>
            <person name="Luo Y."/>
            <person name="Hu S."/>
            <person name="Wang D."/>
            <person name="Wang C."/>
            <person name="Pandey M.K."/>
            <person name="Ge S."/>
            <person name="Xu Q."/>
            <person name="Li N."/>
            <person name="Li G."/>
            <person name="Huang Y."/>
            <person name="Saxena R.K."/>
            <person name="Ji Y."/>
            <person name="Li M."/>
            <person name="Yan X."/>
            <person name="He Y."/>
            <person name="Liu Y."/>
            <person name="Wang X."/>
            <person name="Xiang C."/>
            <person name="Varshney R.K."/>
            <person name="Ding H."/>
            <person name="Gao S."/>
            <person name="Zong X."/>
        </authorList>
    </citation>
    <scope>NUCLEOTIDE SEQUENCE [LARGE SCALE GENOMIC DNA]</scope>
    <source>
        <strain evidence="2 3">cv. Zhongwan 6</strain>
    </source>
</reference>
<keyword evidence="3" id="KW-1185">Reference proteome</keyword>
<accession>A0A9D4VQY9</accession>
<evidence type="ECO:0000313" key="2">
    <source>
        <dbReference type="EMBL" id="KAI5388092.1"/>
    </source>
</evidence>
<dbReference type="EMBL" id="JAMSHJ010000007">
    <property type="protein sequence ID" value="KAI5388092.1"/>
    <property type="molecule type" value="Genomic_DNA"/>
</dbReference>
<gene>
    <name evidence="2" type="ORF">KIW84_073975</name>
</gene>
<organism evidence="2 3">
    <name type="scientific">Pisum sativum</name>
    <name type="common">Garden pea</name>
    <name type="synonym">Lathyrus oleraceus</name>
    <dbReference type="NCBI Taxonomy" id="3888"/>
    <lineage>
        <taxon>Eukaryota</taxon>
        <taxon>Viridiplantae</taxon>
        <taxon>Streptophyta</taxon>
        <taxon>Embryophyta</taxon>
        <taxon>Tracheophyta</taxon>
        <taxon>Spermatophyta</taxon>
        <taxon>Magnoliopsida</taxon>
        <taxon>eudicotyledons</taxon>
        <taxon>Gunneridae</taxon>
        <taxon>Pentapetalae</taxon>
        <taxon>rosids</taxon>
        <taxon>fabids</taxon>
        <taxon>Fabales</taxon>
        <taxon>Fabaceae</taxon>
        <taxon>Papilionoideae</taxon>
        <taxon>50 kb inversion clade</taxon>
        <taxon>NPAAA clade</taxon>
        <taxon>Hologalegina</taxon>
        <taxon>IRL clade</taxon>
        <taxon>Fabeae</taxon>
        <taxon>Lathyrus</taxon>
    </lineage>
</organism>
<dbReference type="Gramene" id="Psat07G0397500-T1">
    <property type="protein sequence ID" value="KAI5388092.1"/>
    <property type="gene ID" value="KIW84_073975"/>
</dbReference>
<comment type="caution">
    <text evidence="2">The sequence shown here is derived from an EMBL/GenBank/DDBJ whole genome shotgun (WGS) entry which is preliminary data.</text>
</comment>
<proteinExistence type="predicted"/>
<evidence type="ECO:0000313" key="3">
    <source>
        <dbReference type="Proteomes" id="UP001058974"/>
    </source>
</evidence>
<sequence>MTQLADRVRQLERLKEEKDMANKGKRVTYVDFRNDDEGSCHGLSKFDDNEVGLAELAQGLSYACKVLGPSNGKSSIEPEKSDKFPKKTYTFDVTKCDEIFNLDLVQNSIQEGRLKFGDKTRSQIKIDSDPLQVAEAYYTEPEEVNLVEVTEDFDMNEVTEDFVKEPVMAKVSEYFEQESLNDFIQKAVGDITDKSVDVSDAEDTEGSKLVMITKETADGFIQMDKATEGLQLQFQKLDITEDVNVEVNMVEISQDISMEVNDECRQEEYNKIALPKEDETLSDFLRRCQKKKSKVMLCPRCSGVFDKEATQNLEGLRRVNHQVARLFSSEGLSTPGGLNGKWVKPTDGRKHGQGKWQSFEVERGLNGGGNKEEGNPRENLVRRAKLSQAPTYLRSKGKTQVSSKESSMIQQKRLEKDIIKWLLKMKYRLTTSTKGQKLC</sequence>
<feature type="region of interest" description="Disordered" evidence="1">
    <location>
        <begin position="387"/>
        <end position="409"/>
    </location>
</feature>
<feature type="compositionally biased region" description="Polar residues" evidence="1">
    <location>
        <begin position="398"/>
        <end position="409"/>
    </location>
</feature>
<evidence type="ECO:0000256" key="1">
    <source>
        <dbReference type="SAM" id="MobiDB-lite"/>
    </source>
</evidence>
<dbReference type="AlphaFoldDB" id="A0A9D4VQY9"/>
<protein>
    <submittedName>
        <fullName evidence="2">Uncharacterized protein</fullName>
    </submittedName>
</protein>
<name>A0A9D4VQY9_PEA</name>